<dbReference type="EMBL" id="JBCGBO010000003">
    <property type="protein sequence ID" value="KAK9214246.1"/>
    <property type="molecule type" value="Genomic_DNA"/>
</dbReference>
<organism evidence="2 3">
    <name type="scientific">Citrus x changshan-huyou</name>
    <dbReference type="NCBI Taxonomy" id="2935761"/>
    <lineage>
        <taxon>Eukaryota</taxon>
        <taxon>Viridiplantae</taxon>
        <taxon>Streptophyta</taxon>
        <taxon>Embryophyta</taxon>
        <taxon>Tracheophyta</taxon>
        <taxon>Spermatophyta</taxon>
        <taxon>Magnoliopsida</taxon>
        <taxon>eudicotyledons</taxon>
        <taxon>Gunneridae</taxon>
        <taxon>Pentapetalae</taxon>
        <taxon>rosids</taxon>
        <taxon>malvids</taxon>
        <taxon>Sapindales</taxon>
        <taxon>Rutaceae</taxon>
        <taxon>Aurantioideae</taxon>
        <taxon>Citrus</taxon>
    </lineage>
</organism>
<feature type="transmembrane region" description="Helical" evidence="1">
    <location>
        <begin position="28"/>
        <end position="46"/>
    </location>
</feature>
<evidence type="ECO:0000256" key="1">
    <source>
        <dbReference type="SAM" id="Phobius"/>
    </source>
</evidence>
<name>A0AAP0QT19_9ROSI</name>
<evidence type="ECO:0000313" key="2">
    <source>
        <dbReference type="EMBL" id="KAK9214246.1"/>
    </source>
</evidence>
<accession>A0AAP0QT19</accession>
<gene>
    <name evidence="2" type="ORF">WN944_006234</name>
</gene>
<keyword evidence="1" id="KW-0812">Transmembrane</keyword>
<evidence type="ECO:0000313" key="3">
    <source>
        <dbReference type="Proteomes" id="UP001428341"/>
    </source>
</evidence>
<keyword evidence="1" id="KW-0472">Membrane</keyword>
<protein>
    <submittedName>
        <fullName evidence="2">Uncharacterized protein</fullName>
    </submittedName>
</protein>
<comment type="caution">
    <text evidence="2">The sequence shown here is derived from an EMBL/GenBank/DDBJ whole genome shotgun (WGS) entry which is preliminary data.</text>
</comment>
<sequence length="119" mass="12780">MLSLQVVGHLLGVPIIIHTYVLEKGKSLLPLILVVDWLALILEYTIGGSAVPRGIYPNLVWLCILPFFLAHQEIPGLDIIVDPCAAIIVLFVTGLLCVGIKESSLAISGQNLVDVGTLK</sequence>
<dbReference type="AlphaFoldDB" id="A0AAP0QT19"/>
<keyword evidence="1" id="KW-1133">Transmembrane helix</keyword>
<dbReference type="Proteomes" id="UP001428341">
    <property type="component" value="Unassembled WGS sequence"/>
</dbReference>
<reference evidence="2 3" key="1">
    <citation type="submission" date="2024-05" db="EMBL/GenBank/DDBJ databases">
        <title>Haplotype-resolved chromosome-level genome assembly of Huyou (Citrus changshanensis).</title>
        <authorList>
            <person name="Miao C."/>
            <person name="Chen W."/>
            <person name="Wu Y."/>
            <person name="Wang L."/>
            <person name="Zhao S."/>
            <person name="Grierson D."/>
            <person name="Xu C."/>
            <person name="Chen K."/>
        </authorList>
    </citation>
    <scope>NUCLEOTIDE SEQUENCE [LARGE SCALE GENOMIC DNA]</scope>
    <source>
        <strain evidence="2">01-14</strain>
        <tissue evidence="2">Leaf</tissue>
    </source>
</reference>
<proteinExistence type="predicted"/>
<feature type="transmembrane region" description="Helical" evidence="1">
    <location>
        <begin position="80"/>
        <end position="100"/>
    </location>
</feature>
<keyword evidence="3" id="KW-1185">Reference proteome</keyword>